<keyword evidence="3" id="KW-0645">Protease</keyword>
<dbReference type="InterPro" id="IPR001478">
    <property type="entry name" value="PDZ"/>
</dbReference>
<dbReference type="Gene3D" id="2.40.70.10">
    <property type="entry name" value="Acid Proteases"/>
    <property type="match status" value="1"/>
</dbReference>
<dbReference type="InterPro" id="IPR001995">
    <property type="entry name" value="Peptidase_A2_cat"/>
</dbReference>
<evidence type="ECO:0000256" key="1">
    <source>
        <dbReference type="ARBA" id="ARBA00022801"/>
    </source>
</evidence>
<dbReference type="Pfam" id="PF13650">
    <property type="entry name" value="Asp_protease_2"/>
    <property type="match status" value="1"/>
</dbReference>
<feature type="domain" description="Peptidase A2" evidence="2">
    <location>
        <begin position="58"/>
        <end position="139"/>
    </location>
</feature>
<reference evidence="3" key="1">
    <citation type="submission" date="2021-01" db="EMBL/GenBank/DDBJ databases">
        <title>Fulvivirga kasyanovii gen. nov., sp nov., a novel member of the phylum Bacteroidetes isolated from seawater in a mussel farm.</title>
        <authorList>
            <person name="Zhao L.-H."/>
            <person name="Wang Z.-J."/>
        </authorList>
    </citation>
    <scope>NUCLEOTIDE SEQUENCE</scope>
    <source>
        <strain evidence="3">2943</strain>
    </source>
</reference>
<evidence type="ECO:0000259" key="2">
    <source>
        <dbReference type="PROSITE" id="PS50175"/>
    </source>
</evidence>
<keyword evidence="1" id="KW-0378">Hydrolase</keyword>
<dbReference type="SUPFAM" id="SSF50156">
    <property type="entry name" value="PDZ domain-like"/>
    <property type="match status" value="1"/>
</dbReference>
<dbReference type="SUPFAM" id="SSF50630">
    <property type="entry name" value="Acid proteases"/>
    <property type="match status" value="1"/>
</dbReference>
<evidence type="ECO:0000313" key="3">
    <source>
        <dbReference type="EMBL" id="MBL3654700.1"/>
    </source>
</evidence>
<sequence length="412" mass="46306">MKSHTTLIILLFIYLTSPLYAQQLGFSISSNKKKVEIPFEIYNNLIVVPVVLNNELPLKFILDTGVRTSILTEKAFGDIINLSYSKKYTISGLGGEQLIDAYITNNVSINLPGVKGRGHALLVLAEDYLELRNYLGTDVHGILGYELFSRFVVKIDYDRKIMLLTTPKHFKPGRKYREIPMEVHDTKPYITGQIIYGPKEVHKARLMVDSGASHGLRLEPNEESDIYIPQNNINAILGRGLGGVMKGKIARIPMLQLNNKICWENVITSFPDDHDFLDSLKTSGSDRNGSIGGEILSRFITVFDFPDEKLFLKPGKDYKDRFSYNMSGLTVKAKGSLLSTFEIVEVRKNSSGENAGIEKGDIILKINGMQSGSLHLNVINSILNSKENKKIKLVIQRNDKKLAFKFRLHSLI</sequence>
<dbReference type="Gene3D" id="2.30.42.10">
    <property type="match status" value="1"/>
</dbReference>
<dbReference type="RefSeq" id="WP_202241745.1">
    <property type="nucleotide sequence ID" value="NZ_JAESIY010000001.1"/>
</dbReference>
<dbReference type="EMBL" id="JAESIY010000001">
    <property type="protein sequence ID" value="MBL3654700.1"/>
    <property type="molecule type" value="Genomic_DNA"/>
</dbReference>
<dbReference type="InterPro" id="IPR036034">
    <property type="entry name" value="PDZ_sf"/>
</dbReference>
<accession>A0A937JYX8</accession>
<dbReference type="GO" id="GO:0006508">
    <property type="term" value="P:proteolysis"/>
    <property type="evidence" value="ECO:0007669"/>
    <property type="project" value="UniProtKB-KW"/>
</dbReference>
<protein>
    <submittedName>
        <fullName evidence="3">Aspartyl protease family protein</fullName>
    </submittedName>
</protein>
<dbReference type="InterPro" id="IPR021109">
    <property type="entry name" value="Peptidase_aspartic_dom_sf"/>
</dbReference>
<dbReference type="SMART" id="SM00228">
    <property type="entry name" value="PDZ"/>
    <property type="match status" value="1"/>
</dbReference>
<dbReference type="InterPro" id="IPR041489">
    <property type="entry name" value="PDZ_6"/>
</dbReference>
<dbReference type="Pfam" id="PF17820">
    <property type="entry name" value="PDZ_6"/>
    <property type="match status" value="1"/>
</dbReference>
<keyword evidence="4" id="KW-1185">Reference proteome</keyword>
<organism evidence="3 4">
    <name type="scientific">Fulvivirga sediminis</name>
    <dbReference type="NCBI Taxonomy" id="2803949"/>
    <lineage>
        <taxon>Bacteria</taxon>
        <taxon>Pseudomonadati</taxon>
        <taxon>Bacteroidota</taxon>
        <taxon>Cytophagia</taxon>
        <taxon>Cytophagales</taxon>
        <taxon>Fulvivirgaceae</taxon>
        <taxon>Fulvivirga</taxon>
    </lineage>
</organism>
<name>A0A937JYX8_9BACT</name>
<gene>
    <name evidence="3" type="ORF">JL102_01060</name>
</gene>
<comment type="caution">
    <text evidence="3">The sequence shown here is derived from an EMBL/GenBank/DDBJ whole genome shotgun (WGS) entry which is preliminary data.</text>
</comment>
<dbReference type="PROSITE" id="PS50175">
    <property type="entry name" value="ASP_PROT_RETROV"/>
    <property type="match status" value="1"/>
</dbReference>
<evidence type="ECO:0000313" key="4">
    <source>
        <dbReference type="Proteomes" id="UP000659388"/>
    </source>
</evidence>
<proteinExistence type="predicted"/>
<dbReference type="AlphaFoldDB" id="A0A937JYX8"/>
<dbReference type="Proteomes" id="UP000659388">
    <property type="component" value="Unassembled WGS sequence"/>
</dbReference>
<dbReference type="GO" id="GO:0004190">
    <property type="term" value="F:aspartic-type endopeptidase activity"/>
    <property type="evidence" value="ECO:0007669"/>
    <property type="project" value="InterPro"/>
</dbReference>